<dbReference type="AlphaFoldDB" id="A0A0F2TB78"/>
<dbReference type="SUPFAM" id="SSF48452">
    <property type="entry name" value="TPR-like"/>
    <property type="match status" value="1"/>
</dbReference>
<evidence type="ECO:0000313" key="1">
    <source>
        <dbReference type="EMBL" id="KJS59741.1"/>
    </source>
</evidence>
<dbReference type="InterPro" id="IPR011990">
    <property type="entry name" value="TPR-like_helical_dom_sf"/>
</dbReference>
<evidence type="ECO:0000313" key="2">
    <source>
        <dbReference type="Proteomes" id="UP000033699"/>
    </source>
</evidence>
<dbReference type="EMBL" id="JZKH01000060">
    <property type="protein sequence ID" value="KJS59741.1"/>
    <property type="molecule type" value="Genomic_DNA"/>
</dbReference>
<dbReference type="Pfam" id="PF13424">
    <property type="entry name" value="TPR_12"/>
    <property type="match status" value="1"/>
</dbReference>
<dbReference type="RefSeq" id="WP_045700633.1">
    <property type="nucleotide sequence ID" value="NZ_JZKH01000060.1"/>
</dbReference>
<organism evidence="1 2">
    <name type="scientific">Streptomyces rubellomurinus (strain ATCC 31215)</name>
    <dbReference type="NCBI Taxonomy" id="359131"/>
    <lineage>
        <taxon>Bacteria</taxon>
        <taxon>Bacillati</taxon>
        <taxon>Actinomycetota</taxon>
        <taxon>Actinomycetes</taxon>
        <taxon>Kitasatosporales</taxon>
        <taxon>Streptomycetaceae</taxon>
        <taxon>Streptomyces</taxon>
    </lineage>
</organism>
<comment type="caution">
    <text evidence="1">The sequence shown here is derived from an EMBL/GenBank/DDBJ whole genome shotgun (WGS) entry which is preliminary data.</text>
</comment>
<dbReference type="OrthoDB" id="5187021at2"/>
<evidence type="ECO:0008006" key="3">
    <source>
        <dbReference type="Google" id="ProtNLM"/>
    </source>
</evidence>
<accession>A0A0F2TB78</accession>
<dbReference type="PATRIC" id="fig|359131.3.peg.6121"/>
<keyword evidence="2" id="KW-1185">Reference proteome</keyword>
<proteinExistence type="predicted"/>
<dbReference type="Gene3D" id="1.25.40.10">
    <property type="entry name" value="Tetratricopeptide repeat domain"/>
    <property type="match status" value="1"/>
</dbReference>
<protein>
    <recommendedName>
        <fullName evidence="3">MalT-like TPR region domain-containing protein</fullName>
    </recommendedName>
</protein>
<gene>
    <name evidence="1" type="ORF">VM95_25420</name>
</gene>
<dbReference type="Proteomes" id="UP000033699">
    <property type="component" value="Unassembled WGS sequence"/>
</dbReference>
<name>A0A0F2TB78_STRR3</name>
<sequence length="418" mass="45848">MLQHLITHGADLRMVPTDQDQLAAEVRKIREELQTLPAGTDAARTRILARWAGIGLLSLGNYHDARTFLRQALDLAAASGNTRAVIATELNLGDAHRYAGDAEIADVHYRKALDAAKIRHPELVDFALQHFGKHLMEQGDLASARAHLREARRLRIVKGDTELIESTQAALDHVELLIGQATAGANLPAASDAEVTQWSRRWTSWLQSRTTARMRDRWAEEFTTVQEAVRSLGAHERVRPRHLRDQAFPVKLIAAMTQEAEKALAADGYLHNGKWNAAVGDAANRFAGHVDLAEVVARSTGLEVEQPHNGVYIGYLEEGQFLDFHVDEYGFGEANLVLCLKHERLPATPAVSTTVFIGADGYLECDLAAGDCVVFDGAITPHGRTPLNAGERVILISFGFRARDPATRSATLLPPAPR</sequence>
<reference evidence="1 2" key="1">
    <citation type="submission" date="2015-02" db="EMBL/GenBank/DDBJ databases">
        <authorList>
            <person name="Ju K.-S."/>
            <person name="Doroghazi J.R."/>
            <person name="Metcalf W."/>
        </authorList>
    </citation>
    <scope>NUCLEOTIDE SEQUENCE [LARGE SCALE GENOMIC DNA]</scope>
    <source>
        <strain evidence="1 2">ATCC 31215</strain>
    </source>
</reference>